<dbReference type="Proteomes" id="UP000187158">
    <property type="component" value="Unassembled WGS sequence"/>
</dbReference>
<gene>
    <name evidence="1" type="ORF">BSO21_33540</name>
</gene>
<name>A0ABX3GCC1_9BACL</name>
<dbReference type="EMBL" id="MPVP01000617">
    <property type="protein sequence ID" value="OMC96852.1"/>
    <property type="molecule type" value="Genomic_DNA"/>
</dbReference>
<proteinExistence type="predicted"/>
<protein>
    <submittedName>
        <fullName evidence="1">Uncharacterized protein</fullName>
    </submittedName>
</protein>
<keyword evidence="2" id="KW-1185">Reference proteome</keyword>
<organism evidence="1 2">
    <name type="scientific">Paenibacillus odorifer</name>
    <dbReference type="NCBI Taxonomy" id="189426"/>
    <lineage>
        <taxon>Bacteria</taxon>
        <taxon>Bacillati</taxon>
        <taxon>Bacillota</taxon>
        <taxon>Bacilli</taxon>
        <taxon>Bacillales</taxon>
        <taxon>Paenibacillaceae</taxon>
        <taxon>Paenibacillus</taxon>
    </lineage>
</organism>
<evidence type="ECO:0000313" key="1">
    <source>
        <dbReference type="EMBL" id="OMC96852.1"/>
    </source>
</evidence>
<sequence length="97" mass="10660">MDLPLFANPILYILLQSAFDADVPILCTLLQSAFDADVPILCTLLQSAFDADIPILTSSLTVFCTTITLQLARLMDIAVFRATILLIYCPLGRFSSF</sequence>
<accession>A0ABX3GCC1</accession>
<evidence type="ECO:0000313" key="2">
    <source>
        <dbReference type="Proteomes" id="UP000187158"/>
    </source>
</evidence>
<reference evidence="1 2" key="1">
    <citation type="submission" date="2016-11" db="EMBL/GenBank/DDBJ databases">
        <title>Paenibacillus species isolates.</title>
        <authorList>
            <person name="Beno S.M."/>
        </authorList>
    </citation>
    <scope>NUCLEOTIDE SEQUENCE [LARGE SCALE GENOMIC DNA]</scope>
    <source>
        <strain evidence="1 2">FSL H7-0433</strain>
    </source>
</reference>
<comment type="caution">
    <text evidence="1">The sequence shown here is derived from an EMBL/GenBank/DDBJ whole genome shotgun (WGS) entry which is preliminary data.</text>
</comment>